<evidence type="ECO:0000256" key="6">
    <source>
        <dbReference type="ARBA" id="ARBA00023136"/>
    </source>
</evidence>
<dbReference type="PRINTS" id="PR00237">
    <property type="entry name" value="GPCRRHODOPSN"/>
</dbReference>
<feature type="transmembrane region" description="Helical" evidence="11">
    <location>
        <begin position="151"/>
        <end position="176"/>
    </location>
</feature>
<keyword evidence="3 10" id="KW-0812">Transmembrane</keyword>
<sequence length="284" mass="33201">MNESKNFTDQKLLEEKKIQFSSMLIFIIPFLGILGNVIICVSIKIEKKLQKRFNYFLLSLACSDLLNSIFVMPVSAWKFIDGHNYIIMTKVLPVIGRIELGMGKGLVYIYFLFSITVNKIIFNFTFIEIIHEFTSNDNVNSMQNTFVFWKSIWFCTFWFSLDVFFTSSSIIHLCVISLDRYIVLRNPFKSHRYRKKCFKIGLTCSWILSAAVAGPIFIFAYRIQHQEKISYKGCGPNETYFIVLSTVLTFYLPLLIMTLTYSLTVISLKKQNKEMRGNYFVYKI</sequence>
<evidence type="ECO:0000256" key="2">
    <source>
        <dbReference type="ARBA" id="ARBA00022475"/>
    </source>
</evidence>
<keyword evidence="2" id="KW-1003">Cell membrane</keyword>
<evidence type="ECO:0000256" key="9">
    <source>
        <dbReference type="ARBA" id="ARBA00023224"/>
    </source>
</evidence>
<keyword evidence="7" id="KW-1015">Disulfide bond</keyword>
<evidence type="ECO:0000256" key="10">
    <source>
        <dbReference type="RuleBase" id="RU000688"/>
    </source>
</evidence>
<evidence type="ECO:0000259" key="12">
    <source>
        <dbReference type="PROSITE" id="PS50262"/>
    </source>
</evidence>
<organism evidence="13">
    <name type="scientific">Schmidtea mediterranea</name>
    <name type="common">Freshwater planarian flatworm</name>
    <dbReference type="NCBI Taxonomy" id="79327"/>
    <lineage>
        <taxon>Eukaryota</taxon>
        <taxon>Metazoa</taxon>
        <taxon>Spiralia</taxon>
        <taxon>Lophotrochozoa</taxon>
        <taxon>Platyhelminthes</taxon>
        <taxon>Rhabditophora</taxon>
        <taxon>Seriata</taxon>
        <taxon>Tricladida</taxon>
        <taxon>Continenticola</taxon>
        <taxon>Geoplanoidea</taxon>
        <taxon>Dugesiidae</taxon>
        <taxon>Schmidtea</taxon>
    </lineage>
</organism>
<feature type="transmembrane region" description="Helical" evidence="11">
    <location>
        <begin position="197"/>
        <end position="220"/>
    </location>
</feature>
<comment type="subcellular location">
    <subcellularLocation>
        <location evidence="1">Cell membrane</location>
        <topology evidence="1">Multi-pass membrane protein</topology>
    </subcellularLocation>
</comment>
<dbReference type="PANTHER" id="PTHR24248">
    <property type="entry name" value="ADRENERGIC RECEPTOR-RELATED G-PROTEIN COUPLED RECEPTOR"/>
    <property type="match status" value="1"/>
</dbReference>
<evidence type="ECO:0000256" key="3">
    <source>
        <dbReference type="ARBA" id="ARBA00022692"/>
    </source>
</evidence>
<dbReference type="GO" id="GO:0005886">
    <property type="term" value="C:plasma membrane"/>
    <property type="evidence" value="ECO:0007669"/>
    <property type="project" value="UniProtKB-SubCell"/>
</dbReference>
<dbReference type="Gene3D" id="1.20.1070.10">
    <property type="entry name" value="Rhodopsin 7-helix transmembrane proteins"/>
    <property type="match status" value="2"/>
</dbReference>
<evidence type="ECO:0000256" key="7">
    <source>
        <dbReference type="ARBA" id="ARBA00023157"/>
    </source>
</evidence>
<feature type="domain" description="G-protein coupled receptors family 1 profile" evidence="12">
    <location>
        <begin position="35"/>
        <end position="284"/>
    </location>
</feature>
<dbReference type="SUPFAM" id="SSF81321">
    <property type="entry name" value="Family A G protein-coupled receptor-like"/>
    <property type="match status" value="2"/>
</dbReference>
<keyword evidence="6 11" id="KW-0472">Membrane</keyword>
<name>A0A193KUA7_SCHMD</name>
<proteinExistence type="evidence at transcript level"/>
<dbReference type="InterPro" id="IPR017452">
    <property type="entry name" value="GPCR_Rhodpsn_7TM"/>
</dbReference>
<reference evidence="13" key="1">
    <citation type="journal article" date="2016" name="PLoS Biol.">
        <title>GPCRs Direct Germline Development and Somatic Gonad Function in Planarians.</title>
        <authorList>
            <person name="Saberi A."/>
            <person name="Jamal A."/>
            <person name="Beets I."/>
            <person name="Schoofs L."/>
            <person name="Newmark P.A."/>
        </authorList>
    </citation>
    <scope>NUCLEOTIDE SEQUENCE</scope>
</reference>
<dbReference type="GO" id="GO:0004930">
    <property type="term" value="F:G protein-coupled receptor activity"/>
    <property type="evidence" value="ECO:0007669"/>
    <property type="project" value="UniProtKB-KW"/>
</dbReference>
<evidence type="ECO:0000313" key="13">
    <source>
        <dbReference type="EMBL" id="ANO39053.1"/>
    </source>
</evidence>
<dbReference type="GO" id="GO:0001591">
    <property type="term" value="F:dopamine neurotransmitter receptor activity, coupled via Gi/Go"/>
    <property type="evidence" value="ECO:0007669"/>
    <property type="project" value="TreeGrafter"/>
</dbReference>
<feature type="transmembrane region" description="Helical" evidence="11">
    <location>
        <begin position="240"/>
        <end position="266"/>
    </location>
</feature>
<comment type="similarity">
    <text evidence="10">Belongs to the G-protein coupled receptor 1 family.</text>
</comment>
<dbReference type="PROSITE" id="PS50262">
    <property type="entry name" value="G_PROTEIN_RECEP_F1_2"/>
    <property type="match status" value="1"/>
</dbReference>
<gene>
    <name evidence="13" type="primary">gcr086</name>
</gene>
<feature type="transmembrane region" description="Helical" evidence="11">
    <location>
        <begin position="20"/>
        <end position="43"/>
    </location>
</feature>
<evidence type="ECO:0000256" key="8">
    <source>
        <dbReference type="ARBA" id="ARBA00023170"/>
    </source>
</evidence>
<protein>
    <submittedName>
        <fullName evidence="13">GCR086</fullName>
    </submittedName>
</protein>
<keyword evidence="5 10" id="KW-0297">G-protein coupled receptor</keyword>
<feature type="transmembrane region" description="Helical" evidence="11">
    <location>
        <begin position="107"/>
        <end position="131"/>
    </location>
</feature>
<evidence type="ECO:0000256" key="1">
    <source>
        <dbReference type="ARBA" id="ARBA00004651"/>
    </source>
</evidence>
<dbReference type="InterPro" id="IPR000276">
    <property type="entry name" value="GPCR_Rhodpsn"/>
</dbReference>
<dbReference type="PANTHER" id="PTHR24248:SF125">
    <property type="entry name" value="DOPAMINE D2-LIKE RECEPTOR"/>
    <property type="match status" value="1"/>
</dbReference>
<keyword evidence="8 10" id="KW-0675">Receptor</keyword>
<dbReference type="PROSITE" id="PS00237">
    <property type="entry name" value="G_PROTEIN_RECEP_F1_1"/>
    <property type="match status" value="1"/>
</dbReference>
<dbReference type="Pfam" id="PF00001">
    <property type="entry name" value="7tm_1"/>
    <property type="match status" value="2"/>
</dbReference>
<keyword evidence="4 11" id="KW-1133">Transmembrane helix</keyword>
<accession>A0A193KUA7</accession>
<evidence type="ECO:0000256" key="4">
    <source>
        <dbReference type="ARBA" id="ARBA00022989"/>
    </source>
</evidence>
<evidence type="ECO:0000256" key="11">
    <source>
        <dbReference type="SAM" id="Phobius"/>
    </source>
</evidence>
<dbReference type="GO" id="GO:0045202">
    <property type="term" value="C:synapse"/>
    <property type="evidence" value="ECO:0007669"/>
    <property type="project" value="GOC"/>
</dbReference>
<keyword evidence="9 10" id="KW-0807">Transducer</keyword>
<evidence type="ECO:0000256" key="5">
    <source>
        <dbReference type="ARBA" id="ARBA00023040"/>
    </source>
</evidence>
<feature type="transmembrane region" description="Helical" evidence="11">
    <location>
        <begin position="82"/>
        <end position="100"/>
    </location>
</feature>
<dbReference type="EMBL" id="KX018892">
    <property type="protein sequence ID" value="ANO39053.1"/>
    <property type="molecule type" value="mRNA"/>
</dbReference>
<feature type="transmembrane region" description="Helical" evidence="11">
    <location>
        <begin position="55"/>
        <end position="76"/>
    </location>
</feature>
<dbReference type="AlphaFoldDB" id="A0A193KUA7"/>